<keyword evidence="5" id="KW-1185">Reference proteome</keyword>
<dbReference type="Pfam" id="PF05901">
    <property type="entry name" value="Excalibur"/>
    <property type="match status" value="1"/>
</dbReference>
<accession>A0ABP8ZM48</accession>
<dbReference type="SMART" id="SM00894">
    <property type="entry name" value="Excalibur"/>
    <property type="match status" value="1"/>
</dbReference>
<evidence type="ECO:0000256" key="1">
    <source>
        <dbReference type="SAM" id="MobiDB-lite"/>
    </source>
</evidence>
<comment type="caution">
    <text evidence="4">The sequence shown here is derived from an EMBL/GenBank/DDBJ whole genome shotgun (WGS) entry which is preliminary data.</text>
</comment>
<reference evidence="5" key="1">
    <citation type="journal article" date="2019" name="Int. J. Syst. Evol. Microbiol.">
        <title>The Global Catalogue of Microorganisms (GCM) 10K type strain sequencing project: providing services to taxonomists for standard genome sequencing and annotation.</title>
        <authorList>
            <consortium name="The Broad Institute Genomics Platform"/>
            <consortium name="The Broad Institute Genome Sequencing Center for Infectious Disease"/>
            <person name="Wu L."/>
            <person name="Ma J."/>
        </authorList>
    </citation>
    <scope>NUCLEOTIDE SEQUENCE [LARGE SCALE GENOMIC DNA]</scope>
    <source>
        <strain evidence="5">JCM 18532</strain>
    </source>
</reference>
<feature type="signal peptide" evidence="2">
    <location>
        <begin position="1"/>
        <end position="24"/>
    </location>
</feature>
<evidence type="ECO:0000313" key="5">
    <source>
        <dbReference type="Proteomes" id="UP001499882"/>
    </source>
</evidence>
<dbReference type="RefSeq" id="WP_345530168.1">
    <property type="nucleotide sequence ID" value="NZ_BAABKN010000041.1"/>
</dbReference>
<gene>
    <name evidence="4" type="ORF">GCM10023350_53020</name>
</gene>
<dbReference type="Proteomes" id="UP001499882">
    <property type="component" value="Unassembled WGS sequence"/>
</dbReference>
<dbReference type="EMBL" id="BAABKN010000041">
    <property type="protein sequence ID" value="GAA4760183.1"/>
    <property type="molecule type" value="Genomic_DNA"/>
</dbReference>
<protein>
    <recommendedName>
        <fullName evidence="3">Excalibur calcium-binding domain-containing protein</fullName>
    </recommendedName>
</protein>
<dbReference type="InterPro" id="IPR008613">
    <property type="entry name" value="Excalibur_Ca-bd_domain"/>
</dbReference>
<sequence length="231" mass="25005">MRRLALILVLAFAGALLVAPAADAATPGKFSNCTKLQKRYPHGVAKSRPAAAKQYRLGNYKPTVKPAVYALNKRNLDRDKDGTACEVTRPKTKPTPTAPTAPKPMMIDAPLDIDAIVYDKYQGTTVTYLKARACLFSTEVRTTCSSQLTDAAGTVIPTSSNPGDGLASALALTPGAAYTLVVSTSQPAHWSCSMYNPDGCSWITATQYTYRWTFTYQNVENQIIPQAEVTY</sequence>
<name>A0ABP8ZM48_9ACTN</name>
<evidence type="ECO:0000313" key="4">
    <source>
        <dbReference type="EMBL" id="GAA4760183.1"/>
    </source>
</evidence>
<evidence type="ECO:0000259" key="3">
    <source>
        <dbReference type="SMART" id="SM00894"/>
    </source>
</evidence>
<feature type="region of interest" description="Disordered" evidence="1">
    <location>
        <begin position="84"/>
        <end position="104"/>
    </location>
</feature>
<organism evidence="4 5">
    <name type="scientific">Nocardioides endophyticus</name>
    <dbReference type="NCBI Taxonomy" id="1353775"/>
    <lineage>
        <taxon>Bacteria</taxon>
        <taxon>Bacillati</taxon>
        <taxon>Actinomycetota</taxon>
        <taxon>Actinomycetes</taxon>
        <taxon>Propionibacteriales</taxon>
        <taxon>Nocardioidaceae</taxon>
        <taxon>Nocardioides</taxon>
    </lineage>
</organism>
<feature type="chain" id="PRO_5045313796" description="Excalibur calcium-binding domain-containing protein" evidence="2">
    <location>
        <begin position="25"/>
        <end position="231"/>
    </location>
</feature>
<keyword evidence="2" id="KW-0732">Signal</keyword>
<feature type="domain" description="Excalibur calcium-binding" evidence="3">
    <location>
        <begin position="29"/>
        <end position="86"/>
    </location>
</feature>
<proteinExistence type="predicted"/>
<evidence type="ECO:0000256" key="2">
    <source>
        <dbReference type="SAM" id="SignalP"/>
    </source>
</evidence>